<name>A0A8T0UGV9_PANVG</name>
<sequence>MLGDMHTHQQSQGPANGILQFISEYRSTGQDSLFREPKIKYEFLSHIITNMKHRQRELVHETGFGFLFYTPLQFRLCPATSAWLLGNFDPDTRTLFPNMAFKIALKSKDIETCMGIPSGGIIIRPPNTTDMQLVKDHAAHILSSNFTRKTLTFSRARQVLSNQHNTDTISKEKEPAFQIAFVLYAVWSFLAPWAGPSTASMEAAAIWVVADQKELQNVTGPYTRWNTWSTLLVPSDNESMQGQVRPTSTSPDARSSYSWCSSNVV</sequence>
<accession>A0A8T0UGV9</accession>
<evidence type="ECO:0000313" key="3">
    <source>
        <dbReference type="Proteomes" id="UP000823388"/>
    </source>
</evidence>
<comment type="caution">
    <text evidence="2">The sequence shown here is derived from an EMBL/GenBank/DDBJ whole genome shotgun (WGS) entry which is preliminary data.</text>
</comment>
<feature type="region of interest" description="Disordered" evidence="1">
    <location>
        <begin position="238"/>
        <end position="265"/>
    </location>
</feature>
<evidence type="ECO:0000313" key="2">
    <source>
        <dbReference type="EMBL" id="KAG2620133.1"/>
    </source>
</evidence>
<evidence type="ECO:0000256" key="1">
    <source>
        <dbReference type="SAM" id="MobiDB-lite"/>
    </source>
</evidence>
<keyword evidence="3" id="KW-1185">Reference proteome</keyword>
<proteinExistence type="predicted"/>
<dbReference type="Proteomes" id="UP000823388">
    <property type="component" value="Chromosome 3N"/>
</dbReference>
<dbReference type="AlphaFoldDB" id="A0A8T0UGV9"/>
<dbReference type="EMBL" id="CM029042">
    <property type="protein sequence ID" value="KAG2620133.1"/>
    <property type="molecule type" value="Genomic_DNA"/>
</dbReference>
<reference evidence="2" key="1">
    <citation type="submission" date="2020-05" db="EMBL/GenBank/DDBJ databases">
        <title>WGS assembly of Panicum virgatum.</title>
        <authorList>
            <person name="Lovell J.T."/>
            <person name="Jenkins J."/>
            <person name="Shu S."/>
            <person name="Juenger T.E."/>
            <person name="Schmutz J."/>
        </authorList>
    </citation>
    <scope>NUCLEOTIDE SEQUENCE</scope>
    <source>
        <strain evidence="2">AP13</strain>
    </source>
</reference>
<gene>
    <name evidence="2" type="ORF">PVAP13_3NG150200</name>
</gene>
<organism evidence="2 3">
    <name type="scientific">Panicum virgatum</name>
    <name type="common">Blackwell switchgrass</name>
    <dbReference type="NCBI Taxonomy" id="38727"/>
    <lineage>
        <taxon>Eukaryota</taxon>
        <taxon>Viridiplantae</taxon>
        <taxon>Streptophyta</taxon>
        <taxon>Embryophyta</taxon>
        <taxon>Tracheophyta</taxon>
        <taxon>Spermatophyta</taxon>
        <taxon>Magnoliopsida</taxon>
        <taxon>Liliopsida</taxon>
        <taxon>Poales</taxon>
        <taxon>Poaceae</taxon>
        <taxon>PACMAD clade</taxon>
        <taxon>Panicoideae</taxon>
        <taxon>Panicodae</taxon>
        <taxon>Paniceae</taxon>
        <taxon>Panicinae</taxon>
        <taxon>Panicum</taxon>
        <taxon>Panicum sect. Hiantes</taxon>
    </lineage>
</organism>
<protein>
    <submittedName>
        <fullName evidence="2">Uncharacterized protein</fullName>
    </submittedName>
</protein>